<comment type="caution">
    <text evidence="2">The sequence shown here is derived from an EMBL/GenBank/DDBJ whole genome shotgun (WGS) entry which is preliminary data.</text>
</comment>
<dbReference type="Proteomes" id="UP001500506">
    <property type="component" value="Unassembled WGS sequence"/>
</dbReference>
<evidence type="ECO:0000313" key="3">
    <source>
        <dbReference type="Proteomes" id="UP001500506"/>
    </source>
</evidence>
<feature type="compositionally biased region" description="Low complexity" evidence="1">
    <location>
        <begin position="20"/>
        <end position="31"/>
    </location>
</feature>
<feature type="region of interest" description="Disordered" evidence="1">
    <location>
        <begin position="1"/>
        <end position="84"/>
    </location>
</feature>
<organism evidence="2 3">
    <name type="scientific">Agromyces humatus</name>
    <dbReference type="NCBI Taxonomy" id="279573"/>
    <lineage>
        <taxon>Bacteria</taxon>
        <taxon>Bacillati</taxon>
        <taxon>Actinomycetota</taxon>
        <taxon>Actinomycetes</taxon>
        <taxon>Micrococcales</taxon>
        <taxon>Microbacteriaceae</taxon>
        <taxon>Agromyces</taxon>
    </lineage>
</organism>
<sequence length="178" mass="18486">MTMPSPLAEARDPDRGAGAGAPTRDTTPPARADAEPDLPHFRGRTSFGARPASSRSRAGEGLLSPEGQQQRIDPFDFDVPVYLPDGSDGAQSPARAYGFGLANGWYGHTGELPGYNTVVQHHPETGTTLIVMVDSDIKSGECPDGSPITNGGRTTGPCSDPAVYLGDALAEAIGLPLT</sequence>
<dbReference type="EMBL" id="BAAANH010000001">
    <property type="protein sequence ID" value="GAA1752225.1"/>
    <property type="molecule type" value="Genomic_DNA"/>
</dbReference>
<protein>
    <submittedName>
        <fullName evidence="2">Uncharacterized protein</fullName>
    </submittedName>
</protein>
<dbReference type="SUPFAM" id="SSF56601">
    <property type="entry name" value="beta-lactamase/transpeptidase-like"/>
    <property type="match status" value="1"/>
</dbReference>
<accession>A0ABP4WH14</accession>
<gene>
    <name evidence="2" type="ORF">GCM10009747_07280</name>
</gene>
<proteinExistence type="predicted"/>
<keyword evidence="3" id="KW-1185">Reference proteome</keyword>
<dbReference type="Gene3D" id="3.40.710.10">
    <property type="entry name" value="DD-peptidase/beta-lactamase superfamily"/>
    <property type="match status" value="1"/>
</dbReference>
<reference evidence="3" key="1">
    <citation type="journal article" date="2019" name="Int. J. Syst. Evol. Microbiol.">
        <title>The Global Catalogue of Microorganisms (GCM) 10K type strain sequencing project: providing services to taxonomists for standard genome sequencing and annotation.</title>
        <authorList>
            <consortium name="The Broad Institute Genomics Platform"/>
            <consortium name="The Broad Institute Genome Sequencing Center for Infectious Disease"/>
            <person name="Wu L."/>
            <person name="Ma J."/>
        </authorList>
    </citation>
    <scope>NUCLEOTIDE SEQUENCE [LARGE SCALE GENOMIC DNA]</scope>
    <source>
        <strain evidence="3">JCM 14319</strain>
    </source>
</reference>
<dbReference type="InterPro" id="IPR012338">
    <property type="entry name" value="Beta-lactam/transpept-like"/>
</dbReference>
<evidence type="ECO:0000256" key="1">
    <source>
        <dbReference type="SAM" id="MobiDB-lite"/>
    </source>
</evidence>
<evidence type="ECO:0000313" key="2">
    <source>
        <dbReference type="EMBL" id="GAA1752225.1"/>
    </source>
</evidence>
<name>A0ABP4WH14_9MICO</name>